<gene>
    <name evidence="2" type="ORF">AJ80_09167</name>
</gene>
<comment type="caution">
    <text evidence="2">The sequence shown here is derived from an EMBL/GenBank/DDBJ whole genome shotgun (WGS) entry which is preliminary data.</text>
</comment>
<feature type="region of interest" description="Disordered" evidence="1">
    <location>
        <begin position="387"/>
        <end position="409"/>
    </location>
</feature>
<reference evidence="2 3" key="1">
    <citation type="submission" date="2017-10" db="EMBL/GenBank/DDBJ databases">
        <title>Comparative genomics in systemic dimorphic fungi from Ajellomycetaceae.</title>
        <authorList>
            <person name="Munoz J.F."/>
            <person name="Mcewen J.G."/>
            <person name="Clay O.K."/>
            <person name="Cuomo C.A."/>
        </authorList>
    </citation>
    <scope>NUCLEOTIDE SEQUENCE [LARGE SCALE GENOMIC DNA]</scope>
    <source>
        <strain evidence="2 3">UAMH7299</strain>
    </source>
</reference>
<evidence type="ECO:0000256" key="1">
    <source>
        <dbReference type="SAM" id="MobiDB-lite"/>
    </source>
</evidence>
<protein>
    <submittedName>
        <fullName evidence="2">Uncharacterized protein</fullName>
    </submittedName>
</protein>
<dbReference type="EMBL" id="PDNA01000251">
    <property type="protein sequence ID" value="PGH00476.1"/>
    <property type="molecule type" value="Genomic_DNA"/>
</dbReference>
<proteinExistence type="predicted"/>
<sequence>MALDTQMYPDPPTTDTMQAQNADKLETPKDTKSDTPQLDPDKCREVYWTKTKILVAAKIDDSAYSLLRDEIIRTLERFNVPVSDKEVLSNPKKKPQYSMALDSIKTLPAWLSVFPEPYSKAIIHHVARRYLIKCRHKAANANKSKLDGNVRDSELRSDQKDTIEAEETRLHSDGNHEASLASSTKPGHSGKLLNPSTSNPPPSGAGVTPNLSSLSIGSHIPPNNLDPSLVQSQSLFSIPNNRKRKETGSDQDLMQGPQKRTQQAAHPTDVSRSAPQRTSMPISFLHRNIYGIDRKGNMSIVSMVDLSNASGTSGSTITIGQLSFAKWKEILHEDLGYDSRTHAIFFHSHHFSKPVVVKNERHWRAYLNEGMTYEPHKHSEFRIIDLTSHGAPPGGVQSTSDRPSQPEPR</sequence>
<name>A0A2B7WUJ8_POLH7</name>
<organism evidence="2 3">
    <name type="scientific">Polytolypa hystricis (strain UAMH7299)</name>
    <dbReference type="NCBI Taxonomy" id="1447883"/>
    <lineage>
        <taxon>Eukaryota</taxon>
        <taxon>Fungi</taxon>
        <taxon>Dikarya</taxon>
        <taxon>Ascomycota</taxon>
        <taxon>Pezizomycotina</taxon>
        <taxon>Eurotiomycetes</taxon>
        <taxon>Eurotiomycetidae</taxon>
        <taxon>Onygenales</taxon>
        <taxon>Onygenales incertae sedis</taxon>
        <taxon>Polytolypa</taxon>
    </lineage>
</organism>
<dbReference type="Proteomes" id="UP000224634">
    <property type="component" value="Unassembled WGS sequence"/>
</dbReference>
<accession>A0A2B7WUJ8</accession>
<keyword evidence="3" id="KW-1185">Reference proteome</keyword>
<feature type="region of interest" description="Disordered" evidence="1">
    <location>
        <begin position="1"/>
        <end position="39"/>
    </location>
</feature>
<dbReference type="AlphaFoldDB" id="A0A2B7WUJ8"/>
<evidence type="ECO:0000313" key="2">
    <source>
        <dbReference type="EMBL" id="PGH00476.1"/>
    </source>
</evidence>
<feature type="compositionally biased region" description="Polar residues" evidence="1">
    <location>
        <begin position="258"/>
        <end position="278"/>
    </location>
</feature>
<feature type="compositionally biased region" description="Basic and acidic residues" evidence="1">
    <location>
        <begin position="23"/>
        <end position="39"/>
    </location>
</feature>
<evidence type="ECO:0000313" key="3">
    <source>
        <dbReference type="Proteomes" id="UP000224634"/>
    </source>
</evidence>
<feature type="region of interest" description="Disordered" evidence="1">
    <location>
        <begin position="168"/>
        <end position="229"/>
    </location>
</feature>
<feature type="region of interest" description="Disordered" evidence="1">
    <location>
        <begin position="241"/>
        <end position="278"/>
    </location>
</feature>